<dbReference type="EMBL" id="CP026247">
    <property type="protein sequence ID" value="AWP01296.1"/>
    <property type="molecule type" value="Genomic_DNA"/>
</dbReference>
<reference evidence="1 2" key="1">
    <citation type="submission" date="2017-12" db="EMBL/GenBank/DDBJ databases">
        <title>Integrating genomic resources of turbot (Scophthalmus maximus) in depth evaluation of genetic and physical mapping variation across individuals.</title>
        <authorList>
            <person name="Martinez P."/>
        </authorList>
    </citation>
    <scope>NUCLEOTIDE SEQUENCE [LARGE SCALE GENOMIC DNA]</scope>
</reference>
<accession>A0A2U9BBU6</accession>
<keyword evidence="2" id="KW-1185">Reference proteome</keyword>
<name>A0A2U9BBU6_SCOMX</name>
<gene>
    <name evidence="1" type="ORF">SMAX5B_012533</name>
</gene>
<sequence length="77" mass="8114">MAILCAAGVNEQPLRGTAALGEESLQSLFTVAVCRIMCLKDRGWAVGLGSGGIGLQTHKWMALPPPQLTRPCTSSFV</sequence>
<evidence type="ECO:0000313" key="2">
    <source>
        <dbReference type="Proteomes" id="UP000246464"/>
    </source>
</evidence>
<dbReference type="Proteomes" id="UP000246464">
    <property type="component" value="Chromosome 5"/>
</dbReference>
<protein>
    <submittedName>
        <fullName evidence="1">Uncharacterized protein</fullName>
    </submittedName>
</protein>
<dbReference type="AlphaFoldDB" id="A0A2U9BBU6"/>
<organism evidence="1 2">
    <name type="scientific">Scophthalmus maximus</name>
    <name type="common">Turbot</name>
    <name type="synonym">Psetta maxima</name>
    <dbReference type="NCBI Taxonomy" id="52904"/>
    <lineage>
        <taxon>Eukaryota</taxon>
        <taxon>Metazoa</taxon>
        <taxon>Chordata</taxon>
        <taxon>Craniata</taxon>
        <taxon>Vertebrata</taxon>
        <taxon>Euteleostomi</taxon>
        <taxon>Actinopterygii</taxon>
        <taxon>Neopterygii</taxon>
        <taxon>Teleostei</taxon>
        <taxon>Neoteleostei</taxon>
        <taxon>Acanthomorphata</taxon>
        <taxon>Carangaria</taxon>
        <taxon>Pleuronectiformes</taxon>
        <taxon>Pleuronectoidei</taxon>
        <taxon>Scophthalmidae</taxon>
        <taxon>Scophthalmus</taxon>
    </lineage>
</organism>
<proteinExistence type="predicted"/>
<evidence type="ECO:0000313" key="1">
    <source>
        <dbReference type="EMBL" id="AWP01296.1"/>
    </source>
</evidence>